<reference evidence="1" key="1">
    <citation type="submission" date="2019-11" db="EMBL/GenBank/DDBJ databases">
        <title>Microbial mats filling the niche in hypersaline microbial mats.</title>
        <authorList>
            <person name="Wong H.L."/>
            <person name="Macleod F.I."/>
            <person name="White R.A. III"/>
            <person name="Burns B.P."/>
        </authorList>
    </citation>
    <scope>NUCLEOTIDE SEQUENCE</scope>
    <source>
        <strain evidence="1">Bin_327</strain>
    </source>
</reference>
<proteinExistence type="predicted"/>
<dbReference type="Proteomes" id="UP000630660">
    <property type="component" value="Unassembled WGS sequence"/>
</dbReference>
<evidence type="ECO:0000313" key="2">
    <source>
        <dbReference type="Proteomes" id="UP000630660"/>
    </source>
</evidence>
<organism evidence="1 2">
    <name type="scientific">candidate division WOR-3 bacterium</name>
    <dbReference type="NCBI Taxonomy" id="2052148"/>
    <lineage>
        <taxon>Bacteria</taxon>
        <taxon>Bacteria division WOR-3</taxon>
    </lineage>
</organism>
<dbReference type="AlphaFoldDB" id="A0A9D5KAL2"/>
<protein>
    <submittedName>
        <fullName evidence="1">Uncharacterized protein</fullName>
    </submittedName>
</protein>
<sequence>MKRLAVLGLCVLLVSPVMGKKKDKKKPEEIQVTELENLSWKPFWTTHIACIKGCLDYLEMDVSDAWLYGGTGHAFVINIHEQLCPSGPTAWVTSKTFELGENVGYRIEGVMAWSTDSNFADVQSQAWDMVRAAIDEGYPCYGWELNIPEFYVITGYDEEGYYYSGPIRQGYKMPLPWEDLGKLEVQMIEMYAVKPGEPLDDRTTVAEALQFALEIAESPEEWTFEGYASGPEAYDLWIAALQDDTLFNNPECVHGFKYNTQVWSECRAYAVEFLKQAKERLADEELDPLFEEAISRYDKVARSLYRVTELYPWYTGKPSFYTDKERIGKAIAALEVARDAESMGLEALQKIVDAI</sequence>
<evidence type="ECO:0000313" key="1">
    <source>
        <dbReference type="EMBL" id="MBD3364615.1"/>
    </source>
</evidence>
<dbReference type="EMBL" id="WJKJ01000169">
    <property type="protein sequence ID" value="MBD3364615.1"/>
    <property type="molecule type" value="Genomic_DNA"/>
</dbReference>
<accession>A0A9D5KAL2</accession>
<name>A0A9D5KAL2_UNCW3</name>
<gene>
    <name evidence="1" type="ORF">GF359_05315</name>
</gene>
<comment type="caution">
    <text evidence="1">The sequence shown here is derived from an EMBL/GenBank/DDBJ whole genome shotgun (WGS) entry which is preliminary data.</text>
</comment>